<feature type="region of interest" description="Disordered" evidence="1">
    <location>
        <begin position="1"/>
        <end position="20"/>
    </location>
</feature>
<dbReference type="InParanoid" id="A0A067R5P2"/>
<evidence type="ECO:0000313" key="3">
    <source>
        <dbReference type="Proteomes" id="UP000027135"/>
    </source>
</evidence>
<accession>A0A067R5P2</accession>
<reference evidence="2 3" key="1">
    <citation type="journal article" date="2014" name="Nat. Commun.">
        <title>Molecular traces of alternative social organization in a termite genome.</title>
        <authorList>
            <person name="Terrapon N."/>
            <person name="Li C."/>
            <person name="Robertson H.M."/>
            <person name="Ji L."/>
            <person name="Meng X."/>
            <person name="Booth W."/>
            <person name="Chen Z."/>
            <person name="Childers C.P."/>
            <person name="Glastad K.M."/>
            <person name="Gokhale K."/>
            <person name="Gowin J."/>
            <person name="Gronenberg W."/>
            <person name="Hermansen R.A."/>
            <person name="Hu H."/>
            <person name="Hunt B.G."/>
            <person name="Huylmans A.K."/>
            <person name="Khalil S.M."/>
            <person name="Mitchell R.D."/>
            <person name="Munoz-Torres M.C."/>
            <person name="Mustard J.A."/>
            <person name="Pan H."/>
            <person name="Reese J.T."/>
            <person name="Scharf M.E."/>
            <person name="Sun F."/>
            <person name="Vogel H."/>
            <person name="Xiao J."/>
            <person name="Yang W."/>
            <person name="Yang Z."/>
            <person name="Yang Z."/>
            <person name="Zhou J."/>
            <person name="Zhu J."/>
            <person name="Brent C.S."/>
            <person name="Elsik C.G."/>
            <person name="Goodisman M.A."/>
            <person name="Liberles D.A."/>
            <person name="Roe R.M."/>
            <person name="Vargo E.L."/>
            <person name="Vilcinskas A."/>
            <person name="Wang J."/>
            <person name="Bornberg-Bauer E."/>
            <person name="Korb J."/>
            <person name="Zhang G."/>
            <person name="Liebig J."/>
        </authorList>
    </citation>
    <scope>NUCLEOTIDE SEQUENCE [LARGE SCALE GENOMIC DNA]</scope>
    <source>
        <tissue evidence="2">Whole organism</tissue>
    </source>
</reference>
<dbReference type="eggNOG" id="ENOG502RTET">
    <property type="taxonomic scope" value="Eukaryota"/>
</dbReference>
<proteinExistence type="predicted"/>
<dbReference type="Proteomes" id="UP000027135">
    <property type="component" value="Unassembled WGS sequence"/>
</dbReference>
<feature type="compositionally biased region" description="Polar residues" evidence="1">
    <location>
        <begin position="1"/>
        <end position="15"/>
    </location>
</feature>
<dbReference type="AlphaFoldDB" id="A0A067R5P2"/>
<evidence type="ECO:0000313" key="2">
    <source>
        <dbReference type="EMBL" id="KDR18590.1"/>
    </source>
</evidence>
<evidence type="ECO:0000256" key="1">
    <source>
        <dbReference type="SAM" id="MobiDB-lite"/>
    </source>
</evidence>
<dbReference type="EMBL" id="KK852680">
    <property type="protein sequence ID" value="KDR18590.1"/>
    <property type="molecule type" value="Genomic_DNA"/>
</dbReference>
<sequence>MDTSDQDQGSASQDTLDGLDGQVCTTYEDKFTLDPYIPGLFHCVLYGKTVCNRWHHVSAHFPREHRCLRCVAVYNRVDKLKTHLRNVRSIEMANYSRGPHFEPA</sequence>
<name>A0A067R5P2_ZOONE</name>
<keyword evidence="3" id="KW-1185">Reference proteome</keyword>
<gene>
    <name evidence="2" type="ORF">L798_06570</name>
</gene>
<protein>
    <submittedName>
        <fullName evidence="2">Sex determination protein fruitless</fullName>
    </submittedName>
</protein>
<organism evidence="2 3">
    <name type="scientific">Zootermopsis nevadensis</name>
    <name type="common">Dampwood termite</name>
    <dbReference type="NCBI Taxonomy" id="136037"/>
    <lineage>
        <taxon>Eukaryota</taxon>
        <taxon>Metazoa</taxon>
        <taxon>Ecdysozoa</taxon>
        <taxon>Arthropoda</taxon>
        <taxon>Hexapoda</taxon>
        <taxon>Insecta</taxon>
        <taxon>Pterygota</taxon>
        <taxon>Neoptera</taxon>
        <taxon>Polyneoptera</taxon>
        <taxon>Dictyoptera</taxon>
        <taxon>Blattodea</taxon>
        <taxon>Blattoidea</taxon>
        <taxon>Termitoidae</taxon>
        <taxon>Termopsidae</taxon>
        <taxon>Zootermopsis</taxon>
    </lineage>
</organism>